<dbReference type="NCBIfam" id="TIGR00427">
    <property type="entry name" value="NAAT family transporter"/>
    <property type="match status" value="1"/>
</dbReference>
<dbReference type="PANTHER" id="PTHR33508">
    <property type="entry name" value="UPF0056 MEMBRANE PROTEIN YHCE"/>
    <property type="match status" value="1"/>
</dbReference>
<dbReference type="PANTHER" id="PTHR33508:SF1">
    <property type="entry name" value="UPF0056 MEMBRANE PROTEIN YHCE"/>
    <property type="match status" value="1"/>
</dbReference>
<keyword evidence="3" id="KW-1003">Cell membrane</keyword>
<comment type="subcellular location">
    <subcellularLocation>
        <location evidence="1 7">Cell membrane</location>
        <topology evidence="1 7">Multi-pass membrane protein</topology>
    </subcellularLocation>
</comment>
<feature type="transmembrane region" description="Helical" evidence="7">
    <location>
        <begin position="70"/>
        <end position="91"/>
    </location>
</feature>
<evidence type="ECO:0000256" key="5">
    <source>
        <dbReference type="ARBA" id="ARBA00022989"/>
    </source>
</evidence>
<evidence type="ECO:0000313" key="8">
    <source>
        <dbReference type="EMBL" id="NVO23603.1"/>
    </source>
</evidence>
<dbReference type="AlphaFoldDB" id="A0A850Q3R5"/>
<dbReference type="Proteomes" id="UP000592216">
    <property type="component" value="Unassembled WGS sequence"/>
</dbReference>
<keyword evidence="5 7" id="KW-1133">Transmembrane helix</keyword>
<comment type="similarity">
    <text evidence="2 7">Belongs to the UPF0056 (MarC) family.</text>
</comment>
<proteinExistence type="inferred from homology"/>
<dbReference type="EMBL" id="JABCJE010000003">
    <property type="protein sequence ID" value="NVO23603.1"/>
    <property type="molecule type" value="Genomic_DNA"/>
</dbReference>
<keyword evidence="4 7" id="KW-0812">Transmembrane</keyword>
<gene>
    <name evidence="8" type="ORF">HJ536_09570</name>
</gene>
<evidence type="ECO:0000256" key="2">
    <source>
        <dbReference type="ARBA" id="ARBA00009784"/>
    </source>
</evidence>
<feature type="transmembrane region" description="Helical" evidence="7">
    <location>
        <begin position="186"/>
        <end position="207"/>
    </location>
</feature>
<feature type="transmembrane region" description="Helical" evidence="7">
    <location>
        <begin position="45"/>
        <end position="64"/>
    </location>
</feature>
<feature type="transmembrane region" description="Helical" evidence="7">
    <location>
        <begin position="12"/>
        <end position="33"/>
    </location>
</feature>
<comment type="caution">
    <text evidence="8">The sequence shown here is derived from an EMBL/GenBank/DDBJ whole genome shotgun (WGS) entry which is preliminary data.</text>
</comment>
<dbReference type="GO" id="GO:0005886">
    <property type="term" value="C:plasma membrane"/>
    <property type="evidence" value="ECO:0007669"/>
    <property type="project" value="UniProtKB-SubCell"/>
</dbReference>
<evidence type="ECO:0000256" key="6">
    <source>
        <dbReference type="ARBA" id="ARBA00023136"/>
    </source>
</evidence>
<reference evidence="8 9" key="1">
    <citation type="submission" date="2020-04" db="EMBL/GenBank/DDBJ databases">
        <title>Donghicola sp., a member of the Rhodobacteraceae family isolated from mangrove forest in Thailand.</title>
        <authorList>
            <person name="Charoenyingcharoen P."/>
            <person name="Yukphan P."/>
        </authorList>
    </citation>
    <scope>NUCLEOTIDE SEQUENCE [LARGE SCALE GENOMIC DNA]</scope>
    <source>
        <strain evidence="8 9">B5-SW-15</strain>
    </source>
</reference>
<sequence>MTTQTVLQELITLWVVIDPIGTLPVFLAVTAGMSAAQRRSTAIKAILTAFLVLVLFIVVGQIVLEALGLGLASFQIAGGLVLLLFALTMIFGQGKPQSEVDAVDTVDTTETAIFPLAIPSIASPGAMLAVVVLTDNDRNAISHQLMTTGIMSVVLLAAFAIMLLANPIHRIIGNGGASIISRVMGMILAAVAVDAILNGFVSIGALAPFDPAS</sequence>
<feature type="transmembrane region" description="Helical" evidence="7">
    <location>
        <begin position="112"/>
        <end position="133"/>
    </location>
</feature>
<name>A0A850Q3R5_9RHOB</name>
<evidence type="ECO:0000256" key="7">
    <source>
        <dbReference type="RuleBase" id="RU362048"/>
    </source>
</evidence>
<evidence type="ECO:0000256" key="3">
    <source>
        <dbReference type="ARBA" id="ARBA00022475"/>
    </source>
</evidence>
<feature type="transmembrane region" description="Helical" evidence="7">
    <location>
        <begin position="145"/>
        <end position="165"/>
    </location>
</feature>
<dbReference type="InterPro" id="IPR002771">
    <property type="entry name" value="Multi_antbiot-R_MarC"/>
</dbReference>
<dbReference type="Pfam" id="PF01914">
    <property type="entry name" value="MarC"/>
    <property type="match status" value="1"/>
</dbReference>
<evidence type="ECO:0000256" key="4">
    <source>
        <dbReference type="ARBA" id="ARBA00022692"/>
    </source>
</evidence>
<organism evidence="8 9">
    <name type="scientific">Donghicola mangrovi</name>
    <dbReference type="NCBI Taxonomy" id="2729614"/>
    <lineage>
        <taxon>Bacteria</taxon>
        <taxon>Pseudomonadati</taxon>
        <taxon>Pseudomonadota</taxon>
        <taxon>Alphaproteobacteria</taxon>
        <taxon>Rhodobacterales</taxon>
        <taxon>Roseobacteraceae</taxon>
        <taxon>Donghicola</taxon>
    </lineage>
</organism>
<keyword evidence="6 7" id="KW-0472">Membrane</keyword>
<evidence type="ECO:0000313" key="9">
    <source>
        <dbReference type="Proteomes" id="UP000592216"/>
    </source>
</evidence>
<accession>A0A850Q3R5</accession>
<evidence type="ECO:0000256" key="1">
    <source>
        <dbReference type="ARBA" id="ARBA00004651"/>
    </source>
</evidence>
<protein>
    <recommendedName>
        <fullName evidence="7">UPF0056 membrane protein</fullName>
    </recommendedName>
</protein>